<evidence type="ECO:0000313" key="2">
    <source>
        <dbReference type="Proteomes" id="UP001065298"/>
    </source>
</evidence>
<protein>
    <submittedName>
        <fullName evidence="1">Uncharacterized protein</fullName>
    </submittedName>
</protein>
<accession>A0ACC0QRX4</accession>
<sequence>MAEAQIKCDICNCTFARQEHLTRHTRSHTREKPYRCLQCSKSFSRLDVLQRHISSHQQTASDLAGASARACRECAISRVRCSKGSPCRRCHAKNLECTYPVQRKRKASAHHRDAPSPDAIDLGNSAPQLRVPRLSGEHDAENSTMGPSVPLIDQVIWTPTINLTSSASFPQEPPGAAFRSVDANNFSLSQGLPEPVLGMSALNWLSPQYQEVPEWDSQLIATSGNGMALGDFEFALGLSRAALSPDTPSQGHSSQIQRPPVEHGPWILLEQQDGEPVAMDNPRSVSAKSPTSSRDSRATEGRFYVDGAAARAPFRGCLIEAHATTDISPSDRSTGNPNHTSTPLSASFEAERMPTIGEDLVLESVYDDLILQVQSTSHIQALNLAPTTIPPLPHIRRFVKLYFEKFHPSYPFVQKSRFARNPRRPLPQPDGWVLLLAVSAVGAWYCPETRSLGWRDAMLQMVNAHMEYCISSPPQDDHELLWQPSGQTFTPVRFGLSTLQASILNLIWMVQSGRKNLIHRAMADRHHIVEQCKAMHLLSMREPDFKIDTSPSELLVELWSDFQAKIRTGMMTWLLDCIFVFEFNCQPLVHLADVSSPLPCTEDLWEAPTLEEINSKNKPAPMPESIEILYMEKRLPPHLGEFGYLLLIYAILGRTSEAMTQYQTRLSNWVPNARIESRSTLQSVAETWPPALPIMSKWRNSACDCLDILHWYANGTVARAGGLEHPTILHLHLSRLLLLTPIKHMQYVAALSDVGSSSGSFDKIKYKEACGHLRKWVIADQFKARLALVHAGAVLWYVRRYSVNDFLEPFAVYAATLCIWVYSVSTVSTVHQQEPMARPSNEAPDSGERVDSMSTAGVESDEEPELYFIYLDRPCDDEMVQTYVRLGHKMSANLLRVGNICNVGAPRKILQEGLRLLSGKGRRMSRLAQGPANRWGISNSFGAILESLIQATPVECASSGERRKDMGHGLNESIYG</sequence>
<dbReference type="Proteomes" id="UP001065298">
    <property type="component" value="Chromosome 8"/>
</dbReference>
<comment type="caution">
    <text evidence="1">The sequence shown here is derived from an EMBL/GenBank/DDBJ whole genome shotgun (WGS) entry which is preliminary data.</text>
</comment>
<proteinExistence type="predicted"/>
<organism evidence="1 2">
    <name type="scientific">Fusarium keratoplasticum</name>
    <dbReference type="NCBI Taxonomy" id="1328300"/>
    <lineage>
        <taxon>Eukaryota</taxon>
        <taxon>Fungi</taxon>
        <taxon>Dikarya</taxon>
        <taxon>Ascomycota</taxon>
        <taxon>Pezizomycotina</taxon>
        <taxon>Sordariomycetes</taxon>
        <taxon>Hypocreomycetidae</taxon>
        <taxon>Hypocreales</taxon>
        <taxon>Nectriaceae</taxon>
        <taxon>Fusarium</taxon>
        <taxon>Fusarium solani species complex</taxon>
    </lineage>
</organism>
<keyword evidence="2" id="KW-1185">Reference proteome</keyword>
<evidence type="ECO:0000313" key="1">
    <source>
        <dbReference type="EMBL" id="KAI8660950.1"/>
    </source>
</evidence>
<dbReference type="EMBL" id="CM046510">
    <property type="protein sequence ID" value="KAI8660950.1"/>
    <property type="molecule type" value="Genomic_DNA"/>
</dbReference>
<name>A0ACC0QRX4_9HYPO</name>
<gene>
    <name evidence="1" type="ORF">NCS57_01074000</name>
</gene>
<reference evidence="1" key="1">
    <citation type="submission" date="2022-06" db="EMBL/GenBank/DDBJ databases">
        <title>Fusarium solani species complex genomes reveal bases of compartmentalisation and animal pathogenesis.</title>
        <authorList>
            <person name="Tsai I.J."/>
        </authorList>
    </citation>
    <scope>NUCLEOTIDE SEQUENCE</scope>
    <source>
        <strain evidence="1">Fu6.1</strain>
    </source>
</reference>